<gene>
    <name evidence="12" type="ORF">X975_03967</name>
</gene>
<reference evidence="12 13" key="1">
    <citation type="submission" date="2013-11" db="EMBL/GenBank/DDBJ databases">
        <title>Genome sequencing of Stegodyphus mimosarum.</title>
        <authorList>
            <person name="Bechsgaard J."/>
        </authorList>
    </citation>
    <scope>NUCLEOTIDE SEQUENCE [LARGE SCALE GENOMIC DNA]</scope>
</reference>
<evidence type="ECO:0000259" key="11">
    <source>
        <dbReference type="PROSITE" id="PS50157"/>
    </source>
</evidence>
<organism evidence="12 13">
    <name type="scientific">Stegodyphus mimosarum</name>
    <name type="common">African social velvet spider</name>
    <dbReference type="NCBI Taxonomy" id="407821"/>
    <lineage>
        <taxon>Eukaryota</taxon>
        <taxon>Metazoa</taxon>
        <taxon>Ecdysozoa</taxon>
        <taxon>Arthropoda</taxon>
        <taxon>Chelicerata</taxon>
        <taxon>Arachnida</taxon>
        <taxon>Araneae</taxon>
        <taxon>Araneomorphae</taxon>
        <taxon>Entelegynae</taxon>
        <taxon>Eresoidea</taxon>
        <taxon>Eresidae</taxon>
        <taxon>Stegodyphus</taxon>
    </lineage>
</organism>
<feature type="non-terminal residue" evidence="12">
    <location>
        <position position="38"/>
    </location>
</feature>
<dbReference type="SUPFAM" id="SSF57667">
    <property type="entry name" value="beta-beta-alpha zinc fingers"/>
    <property type="match status" value="1"/>
</dbReference>
<sequence length="38" mass="4553">MATHNNERPFACDLCPKRFNYRSVLTSHRKLHLRDPDL</sequence>
<keyword evidence="13" id="KW-1185">Reference proteome</keyword>
<dbReference type="Proteomes" id="UP000054359">
    <property type="component" value="Unassembled WGS sequence"/>
</dbReference>
<dbReference type="PROSITE" id="PS50157">
    <property type="entry name" value="ZINC_FINGER_C2H2_2"/>
    <property type="match status" value="1"/>
</dbReference>
<feature type="domain" description="C2H2-type" evidence="11">
    <location>
        <begin position="10"/>
        <end position="37"/>
    </location>
</feature>
<keyword evidence="7" id="KW-0238">DNA-binding</keyword>
<evidence type="ECO:0000256" key="8">
    <source>
        <dbReference type="ARBA" id="ARBA00023163"/>
    </source>
</evidence>
<keyword evidence="4 10" id="KW-0863">Zinc-finger</keyword>
<proteinExistence type="predicted"/>
<evidence type="ECO:0000313" key="12">
    <source>
        <dbReference type="EMBL" id="KFM66334.1"/>
    </source>
</evidence>
<evidence type="ECO:0000313" key="13">
    <source>
        <dbReference type="Proteomes" id="UP000054359"/>
    </source>
</evidence>
<dbReference type="InterPro" id="IPR013087">
    <property type="entry name" value="Znf_C2H2_type"/>
</dbReference>
<name>A0A087TMJ5_STEMI</name>
<dbReference type="InterPro" id="IPR036236">
    <property type="entry name" value="Znf_C2H2_sf"/>
</dbReference>
<keyword evidence="2" id="KW-0479">Metal-binding</keyword>
<evidence type="ECO:0000256" key="7">
    <source>
        <dbReference type="ARBA" id="ARBA00023125"/>
    </source>
</evidence>
<evidence type="ECO:0000256" key="2">
    <source>
        <dbReference type="ARBA" id="ARBA00022723"/>
    </source>
</evidence>
<keyword evidence="9" id="KW-0539">Nucleus</keyword>
<evidence type="ECO:0000256" key="10">
    <source>
        <dbReference type="PROSITE-ProRule" id="PRU00042"/>
    </source>
</evidence>
<dbReference type="GO" id="GO:0008270">
    <property type="term" value="F:zinc ion binding"/>
    <property type="evidence" value="ECO:0007669"/>
    <property type="project" value="UniProtKB-KW"/>
</dbReference>
<keyword evidence="5" id="KW-0862">Zinc</keyword>
<dbReference type="GO" id="GO:0005634">
    <property type="term" value="C:nucleus"/>
    <property type="evidence" value="ECO:0007669"/>
    <property type="project" value="UniProtKB-SubCell"/>
</dbReference>
<dbReference type="EMBL" id="KK115905">
    <property type="protein sequence ID" value="KFM66334.1"/>
    <property type="molecule type" value="Genomic_DNA"/>
</dbReference>
<dbReference type="Gene3D" id="3.30.160.60">
    <property type="entry name" value="Classic Zinc Finger"/>
    <property type="match status" value="1"/>
</dbReference>
<dbReference type="FunFam" id="3.30.160.60:FF:000322">
    <property type="entry name" value="GDNF-inducible zinc finger protein 1"/>
    <property type="match status" value="1"/>
</dbReference>
<dbReference type="PROSITE" id="PS00028">
    <property type="entry name" value="ZINC_FINGER_C2H2_1"/>
    <property type="match status" value="1"/>
</dbReference>
<dbReference type="OrthoDB" id="6506092at2759"/>
<evidence type="ECO:0000256" key="4">
    <source>
        <dbReference type="ARBA" id="ARBA00022771"/>
    </source>
</evidence>
<evidence type="ECO:0000256" key="1">
    <source>
        <dbReference type="ARBA" id="ARBA00004123"/>
    </source>
</evidence>
<keyword evidence="6" id="KW-0805">Transcription regulation</keyword>
<evidence type="ECO:0000256" key="9">
    <source>
        <dbReference type="ARBA" id="ARBA00023242"/>
    </source>
</evidence>
<dbReference type="GO" id="GO:0003677">
    <property type="term" value="F:DNA binding"/>
    <property type="evidence" value="ECO:0007669"/>
    <property type="project" value="UniProtKB-KW"/>
</dbReference>
<protein>
    <recommendedName>
        <fullName evidence="11">C2H2-type domain-containing protein</fullName>
    </recommendedName>
</protein>
<keyword evidence="3" id="KW-0677">Repeat</keyword>
<evidence type="ECO:0000256" key="6">
    <source>
        <dbReference type="ARBA" id="ARBA00023015"/>
    </source>
</evidence>
<accession>A0A087TMJ5</accession>
<evidence type="ECO:0000256" key="5">
    <source>
        <dbReference type="ARBA" id="ARBA00022833"/>
    </source>
</evidence>
<evidence type="ECO:0000256" key="3">
    <source>
        <dbReference type="ARBA" id="ARBA00022737"/>
    </source>
</evidence>
<dbReference type="AlphaFoldDB" id="A0A087TMJ5"/>
<keyword evidence="8" id="KW-0804">Transcription</keyword>
<comment type="subcellular location">
    <subcellularLocation>
        <location evidence="1">Nucleus</location>
    </subcellularLocation>
</comment>